<sequence>MNNASAPETELSPVKRALLALQTTRAKLEALEQAQKEPIAIIGMGCRLPGNIETPEAFWELLRDGKDTIAEVPASRWDSNHYYDPDYDAAGKIVTRFGSFLPQIQESDPQFFGISPREAISMDPQQHLLLEVCWEALEHAGLVPAELEGSRTGVFIGICNQDYSVLLMSREDIEIDAYMTTGMAHSVAAGRLAYSMGFQGPCLAVDTACSSSLVAVHLACQSLRNRECDLAVTGGVNLILCPETSINFSRNHMLSPDGRCKSFDASANGFGRGEGCGLIVLKRLSDVVPGQDQVLALIRGSATNQDGATSGLTVPNGPAQQSVIREALHNAGVAAEQIGYIEAHGTGTKLGDPIEIGALNAVFGQTRSPQQPLIVGSVKTNLGHLEAASGISALMKVVLALKHEQIPRHLHCDQPTPFIPWDEIPITVATQAIAWPVSEKSRLAGVSSFGFSGTNVHIVMEEAPPTPEPTPQAEPAPERPLHLLCLSARSAEGLTAQAARYAAHLDGVNQTALADVCYSANTTRSVFEHRMVVAAADAVEMRGKLQGFCNGHDQRQPVETGAKTAEPPRVAWLFTGQGAQYPGMGADLYRTQPVFRRAIDDCAQHLDPLLGRSLSALLSDMDSADLHETAYTQPALFALEYALAQLWLSWGLQPDAVTGHSVGEYAAACIAGVFSLEDGLKLIAARARLMQALPRNGAMAAVFADAGSIKQAIATLGNNPLTAIAAINSRSETVISGERQAIQTLLNHLTEAGIRSRELTVSHAFHSALMEPMLAEYEQIVRSVTLLPPRIRLISNLTGHFASTEVTDSAYWCRHIRMPVLFADGIATLRRYGITAFVEIGPHPVLSGMVRADAPEQNTELYLPSLRKDQADWEQLAQSLSELYLGGVPIDWAGFDRPYQRRRTALPTYPFQRKRYWYNDSGVTARQRHAPSSQLVTLLQAGNADALAQYLQAQGELSADELKLLPKLSGLLIRQHRNAIADADGLCYRPIWQEQARNAGPTMPLAGAQNRPWLIFSAGDESELAQGLRNLGQPCIRVTAGNAYAQTATDTWTVAADSADNYRRLLEATQPQTIVCVWPSELTVHYGEDALMQAILLTRAAAGLQAPIKLWLITRDATHAGDRAPSSPFPSLLSGLGRSLFLEYPNLKGGVIDLEGNEIQALLRELLDSEGEDAVSLRAGKRYVARLEAFQPIAAAPYRFKADGAYLITGGLGSLGLKTARFLAENGAGQLILLGRKGADENAHETLDFIEQLGTQVRVVQADSGDEAAMSELFKQLAADNFRLKGIIHAAGLLTARSLNELDRECLHQVLAPKVRGAWTLHRLSLDLDLDFFVLYSSVSSILGTAQLAHYTAANGFLDGLAEYRRGLGLPALSINWGPWQNGGMIDGETARHIADSGFNALSAPAALALFGRLLAAGQTRVAVLDADWPRLKSLYEVRGRQPVLALLGQSASAASATGSSAVVDALRDLAVRDRFDYLLSRLQEQVGAALRFDSNTLPDPKRGFFDMGMDSLTAVELKGRIEAQLHRPLPPSVVFDYPNAEALAAHLLGLLFPDAQPDAPVFAAIEESPSHSRAEIQQLSDAELAALIDDEFTSLTNPG</sequence>
<dbReference type="EMBL" id="PTIZ01000005">
    <property type="protein sequence ID" value="PPK75536.1"/>
    <property type="molecule type" value="Genomic_DNA"/>
</dbReference>
<feature type="domain" description="Ketosynthase family 3 (KS3)" evidence="8">
    <location>
        <begin position="36"/>
        <end position="462"/>
    </location>
</feature>
<keyword evidence="4" id="KW-0597">Phosphoprotein</keyword>
<dbReference type="SUPFAM" id="SSF55048">
    <property type="entry name" value="Probable ACP-binding domain of malonyl-CoA ACP transacylase"/>
    <property type="match status" value="1"/>
</dbReference>
<dbReference type="SMART" id="SM00822">
    <property type="entry name" value="PKS_KR"/>
    <property type="match status" value="1"/>
</dbReference>
<dbReference type="PANTHER" id="PTHR43775">
    <property type="entry name" value="FATTY ACID SYNTHASE"/>
    <property type="match status" value="1"/>
</dbReference>
<comment type="pathway">
    <text evidence="1">Lipid metabolism; fatty acid biosynthesis.</text>
</comment>
<comment type="function">
    <text evidence="6">Involved in production of the polyketide antibiotic thailandamide.</text>
</comment>
<dbReference type="SMART" id="SM00827">
    <property type="entry name" value="PKS_AT"/>
    <property type="match status" value="1"/>
</dbReference>
<dbReference type="SUPFAM" id="SSF51735">
    <property type="entry name" value="NAD(P)-binding Rossmann-fold domains"/>
    <property type="match status" value="2"/>
</dbReference>
<dbReference type="Gene3D" id="3.40.50.720">
    <property type="entry name" value="NAD(P)-binding Rossmann-like Domain"/>
    <property type="match status" value="1"/>
</dbReference>
<dbReference type="Proteomes" id="UP000240010">
    <property type="component" value="Unassembled WGS sequence"/>
</dbReference>
<evidence type="ECO:0000313" key="10">
    <source>
        <dbReference type="Proteomes" id="UP000240010"/>
    </source>
</evidence>
<comment type="caution">
    <text evidence="9">The sequence shown here is derived from an EMBL/GenBank/DDBJ whole genome shotgun (WGS) entry which is preliminary data.</text>
</comment>
<dbReference type="InterPro" id="IPR050091">
    <property type="entry name" value="PKS_NRPS_Biosynth_Enz"/>
</dbReference>
<dbReference type="InterPro" id="IPR036291">
    <property type="entry name" value="NAD(P)-bd_dom_sf"/>
</dbReference>
<dbReference type="GO" id="GO:0004312">
    <property type="term" value="F:fatty acid synthase activity"/>
    <property type="evidence" value="ECO:0007669"/>
    <property type="project" value="TreeGrafter"/>
</dbReference>
<dbReference type="InterPro" id="IPR013968">
    <property type="entry name" value="PKS_KR"/>
</dbReference>
<dbReference type="Pfam" id="PF16197">
    <property type="entry name" value="KAsynt_C_assoc"/>
    <property type="match status" value="1"/>
</dbReference>
<dbReference type="SMART" id="SM01294">
    <property type="entry name" value="PKS_PP_betabranch"/>
    <property type="match status" value="1"/>
</dbReference>
<dbReference type="InterPro" id="IPR020806">
    <property type="entry name" value="PKS_PP-bd"/>
</dbReference>
<dbReference type="PROSITE" id="PS00606">
    <property type="entry name" value="KS3_1"/>
    <property type="match status" value="1"/>
</dbReference>
<evidence type="ECO:0000259" key="8">
    <source>
        <dbReference type="PROSITE" id="PS52004"/>
    </source>
</evidence>
<dbReference type="InterPro" id="IPR014030">
    <property type="entry name" value="Ketoacyl_synth_N"/>
</dbReference>
<keyword evidence="3" id="KW-0596">Phosphopantetheine</keyword>
<dbReference type="FunFam" id="3.40.366.10:FF:000002">
    <property type="entry name" value="Probable polyketide synthase 2"/>
    <property type="match status" value="1"/>
</dbReference>
<evidence type="ECO:0000259" key="7">
    <source>
        <dbReference type="PROSITE" id="PS50075"/>
    </source>
</evidence>
<dbReference type="InterPro" id="IPR016039">
    <property type="entry name" value="Thiolase-like"/>
</dbReference>
<dbReference type="RefSeq" id="WP_104428792.1">
    <property type="nucleotide sequence ID" value="NZ_PTIZ01000005.1"/>
</dbReference>
<evidence type="ECO:0000256" key="5">
    <source>
        <dbReference type="ARBA" id="ARBA00022679"/>
    </source>
</evidence>
<dbReference type="GO" id="GO:0004315">
    <property type="term" value="F:3-oxoacyl-[acyl-carrier-protein] synthase activity"/>
    <property type="evidence" value="ECO:0007669"/>
    <property type="project" value="InterPro"/>
</dbReference>
<dbReference type="FunFam" id="3.40.47.10:FF:000019">
    <property type="entry name" value="Polyketide synthase type I"/>
    <property type="match status" value="1"/>
</dbReference>
<dbReference type="InterPro" id="IPR018201">
    <property type="entry name" value="Ketoacyl_synth_AS"/>
</dbReference>
<evidence type="ECO:0000256" key="2">
    <source>
        <dbReference type="ARBA" id="ARBA00006484"/>
    </source>
</evidence>
<dbReference type="Pfam" id="PF00109">
    <property type="entry name" value="ketoacyl-synt"/>
    <property type="match status" value="1"/>
</dbReference>
<dbReference type="CDD" id="cd00833">
    <property type="entry name" value="PKS"/>
    <property type="match status" value="1"/>
</dbReference>
<dbReference type="PROSITE" id="PS50075">
    <property type="entry name" value="CARRIER"/>
    <property type="match status" value="1"/>
</dbReference>
<evidence type="ECO:0000256" key="4">
    <source>
        <dbReference type="ARBA" id="ARBA00022553"/>
    </source>
</evidence>
<reference evidence="9 10" key="1">
    <citation type="submission" date="2018-02" db="EMBL/GenBank/DDBJ databases">
        <title>Subsurface microbial communities from deep shales in Ohio and West Virginia, USA.</title>
        <authorList>
            <person name="Wrighton K."/>
        </authorList>
    </citation>
    <scope>NUCLEOTIDE SEQUENCE [LARGE SCALE GENOMIC DNA]</scope>
    <source>
        <strain evidence="9 10">OWC-DMM</strain>
    </source>
</reference>
<protein>
    <submittedName>
        <fullName evidence="9">Acyl transferase domain-containing protein</fullName>
    </submittedName>
</protein>
<dbReference type="InterPro" id="IPR014043">
    <property type="entry name" value="Acyl_transferase_dom"/>
</dbReference>
<dbReference type="InterPro" id="IPR032821">
    <property type="entry name" value="PKS_assoc"/>
</dbReference>
<dbReference type="CDD" id="cd08955">
    <property type="entry name" value="KR_2_FAS_SDR_x"/>
    <property type="match status" value="1"/>
</dbReference>
<dbReference type="InterPro" id="IPR014031">
    <property type="entry name" value="Ketoacyl_synth_C"/>
</dbReference>
<dbReference type="SMART" id="SM00823">
    <property type="entry name" value="PKS_PP"/>
    <property type="match status" value="1"/>
</dbReference>
<dbReference type="Pfam" id="PF08659">
    <property type="entry name" value="KR"/>
    <property type="match status" value="1"/>
</dbReference>
<dbReference type="PROSITE" id="PS52004">
    <property type="entry name" value="KS3_2"/>
    <property type="match status" value="1"/>
</dbReference>
<dbReference type="SMART" id="SM00825">
    <property type="entry name" value="PKS_KS"/>
    <property type="match status" value="1"/>
</dbReference>
<dbReference type="InterPro" id="IPR036736">
    <property type="entry name" value="ACP-like_sf"/>
</dbReference>
<comment type="similarity">
    <text evidence="2">Belongs to the short-chain dehydrogenases/reductases (SDR) family.</text>
</comment>
<dbReference type="SUPFAM" id="SSF47336">
    <property type="entry name" value="ACP-like"/>
    <property type="match status" value="1"/>
</dbReference>
<dbReference type="UniPathway" id="UPA00094"/>
<dbReference type="Gene3D" id="3.40.47.10">
    <property type="match status" value="1"/>
</dbReference>
<accession>A0A2S6HDM0</accession>
<dbReference type="InterPro" id="IPR057326">
    <property type="entry name" value="KR_dom"/>
</dbReference>
<dbReference type="InterPro" id="IPR016036">
    <property type="entry name" value="Malonyl_transacylase_ACP-bd"/>
</dbReference>
<dbReference type="InterPro" id="IPR001227">
    <property type="entry name" value="Ac_transferase_dom_sf"/>
</dbReference>
<dbReference type="GO" id="GO:0006633">
    <property type="term" value="P:fatty acid biosynthetic process"/>
    <property type="evidence" value="ECO:0007669"/>
    <property type="project" value="UniProtKB-UniPathway"/>
</dbReference>
<dbReference type="Gene3D" id="1.10.1200.10">
    <property type="entry name" value="ACP-like"/>
    <property type="match status" value="1"/>
</dbReference>
<evidence type="ECO:0000256" key="3">
    <source>
        <dbReference type="ARBA" id="ARBA00022450"/>
    </source>
</evidence>
<dbReference type="InterPro" id="IPR016035">
    <property type="entry name" value="Acyl_Trfase/lysoPLipase"/>
</dbReference>
<dbReference type="Gene3D" id="3.40.366.10">
    <property type="entry name" value="Malonyl-Coenzyme A Acyl Carrier Protein, domain 2"/>
    <property type="match status" value="1"/>
</dbReference>
<name>A0A2S6HDM0_9GAMM</name>
<organism evidence="9 10">
    <name type="scientific">Methylobacter tundripaludum</name>
    <dbReference type="NCBI Taxonomy" id="173365"/>
    <lineage>
        <taxon>Bacteria</taxon>
        <taxon>Pseudomonadati</taxon>
        <taxon>Pseudomonadota</taxon>
        <taxon>Gammaproteobacteria</taxon>
        <taxon>Methylococcales</taxon>
        <taxon>Methylococcaceae</taxon>
        <taxon>Methylobacter</taxon>
    </lineage>
</organism>
<gene>
    <name evidence="9" type="ORF">B0F87_1052</name>
</gene>
<feature type="domain" description="Carrier" evidence="7">
    <location>
        <begin position="1477"/>
        <end position="1552"/>
    </location>
</feature>
<evidence type="ECO:0000256" key="6">
    <source>
        <dbReference type="ARBA" id="ARBA00054155"/>
    </source>
</evidence>
<dbReference type="PANTHER" id="PTHR43775:SF51">
    <property type="entry name" value="INACTIVE PHENOLPHTHIOCEROL SYNTHESIS POLYKETIDE SYNTHASE TYPE I PKS1-RELATED"/>
    <property type="match status" value="1"/>
</dbReference>
<dbReference type="Pfam" id="PF00698">
    <property type="entry name" value="Acyl_transf_1"/>
    <property type="match status" value="1"/>
</dbReference>
<dbReference type="SUPFAM" id="SSF52151">
    <property type="entry name" value="FabD/lysophospholipase-like"/>
    <property type="match status" value="1"/>
</dbReference>
<dbReference type="SUPFAM" id="SSF53901">
    <property type="entry name" value="Thiolase-like"/>
    <property type="match status" value="1"/>
</dbReference>
<dbReference type="Pfam" id="PF00550">
    <property type="entry name" value="PP-binding"/>
    <property type="match status" value="1"/>
</dbReference>
<dbReference type="InterPro" id="IPR020841">
    <property type="entry name" value="PKS_Beta-ketoAc_synthase_dom"/>
</dbReference>
<dbReference type="InterPro" id="IPR009081">
    <property type="entry name" value="PP-bd_ACP"/>
</dbReference>
<keyword evidence="5 9" id="KW-0808">Transferase</keyword>
<dbReference type="Pfam" id="PF02801">
    <property type="entry name" value="Ketoacyl-synt_C"/>
    <property type="match status" value="1"/>
</dbReference>
<dbReference type="Gene3D" id="3.30.70.3290">
    <property type="match status" value="1"/>
</dbReference>
<evidence type="ECO:0000256" key="1">
    <source>
        <dbReference type="ARBA" id="ARBA00005194"/>
    </source>
</evidence>
<evidence type="ECO:0000313" key="9">
    <source>
        <dbReference type="EMBL" id="PPK75536.1"/>
    </source>
</evidence>
<proteinExistence type="inferred from homology"/>
<dbReference type="GO" id="GO:0031177">
    <property type="term" value="F:phosphopantetheine binding"/>
    <property type="evidence" value="ECO:0007669"/>
    <property type="project" value="InterPro"/>
</dbReference>